<keyword evidence="6" id="KW-1185">Reference proteome</keyword>
<feature type="compositionally biased region" description="Polar residues" evidence="2">
    <location>
        <begin position="896"/>
        <end position="909"/>
    </location>
</feature>
<feature type="compositionally biased region" description="Basic and acidic residues" evidence="2">
    <location>
        <begin position="373"/>
        <end position="391"/>
    </location>
</feature>
<dbReference type="InterPro" id="IPR036034">
    <property type="entry name" value="PDZ_sf"/>
</dbReference>
<protein>
    <submittedName>
        <fullName evidence="5">Uncharacterized protein</fullName>
    </submittedName>
</protein>
<dbReference type="SUPFAM" id="SSF50156">
    <property type="entry name" value="PDZ domain-like"/>
    <property type="match status" value="1"/>
</dbReference>
<evidence type="ECO:0000313" key="5">
    <source>
        <dbReference type="EMBL" id="KAK2151174.1"/>
    </source>
</evidence>
<evidence type="ECO:0000256" key="1">
    <source>
        <dbReference type="SAM" id="Coils"/>
    </source>
</evidence>
<dbReference type="InterPro" id="IPR029071">
    <property type="entry name" value="Ubiquitin-like_domsf"/>
</dbReference>
<dbReference type="PANTHER" id="PTHR21298">
    <property type="entry name" value="GH01721P"/>
    <property type="match status" value="1"/>
</dbReference>
<feature type="coiled-coil region" evidence="1">
    <location>
        <begin position="828"/>
        <end position="862"/>
    </location>
</feature>
<proteinExistence type="predicted"/>
<evidence type="ECO:0000259" key="4">
    <source>
        <dbReference type="PROSITE" id="PS50200"/>
    </source>
</evidence>
<feature type="compositionally biased region" description="Basic and acidic residues" evidence="2">
    <location>
        <begin position="451"/>
        <end position="464"/>
    </location>
</feature>
<feature type="compositionally biased region" description="Basic and acidic residues" evidence="2">
    <location>
        <begin position="481"/>
        <end position="490"/>
    </location>
</feature>
<feature type="compositionally biased region" description="Low complexity" evidence="2">
    <location>
        <begin position="349"/>
        <end position="360"/>
    </location>
</feature>
<feature type="compositionally biased region" description="Low complexity" evidence="2">
    <location>
        <begin position="567"/>
        <end position="578"/>
    </location>
</feature>
<accession>A0AAD9JDK2</accession>
<dbReference type="Pfam" id="PF00788">
    <property type="entry name" value="RA"/>
    <property type="match status" value="1"/>
</dbReference>
<dbReference type="Gene3D" id="2.30.42.10">
    <property type="match status" value="1"/>
</dbReference>
<dbReference type="PROSITE" id="PS50106">
    <property type="entry name" value="PDZ"/>
    <property type="match status" value="1"/>
</dbReference>
<evidence type="ECO:0000259" key="3">
    <source>
        <dbReference type="PROSITE" id="PS50106"/>
    </source>
</evidence>
<gene>
    <name evidence="5" type="ORF">LSH36_373g01002</name>
</gene>
<dbReference type="GO" id="GO:0007165">
    <property type="term" value="P:signal transduction"/>
    <property type="evidence" value="ECO:0007669"/>
    <property type="project" value="InterPro"/>
</dbReference>
<feature type="domain" description="PDZ" evidence="3">
    <location>
        <begin position="738"/>
        <end position="799"/>
    </location>
</feature>
<feature type="region of interest" description="Disordered" evidence="2">
    <location>
        <begin position="507"/>
        <end position="529"/>
    </location>
</feature>
<feature type="region of interest" description="Disordered" evidence="2">
    <location>
        <begin position="895"/>
        <end position="920"/>
    </location>
</feature>
<feature type="region of interest" description="Disordered" evidence="2">
    <location>
        <begin position="565"/>
        <end position="635"/>
    </location>
</feature>
<dbReference type="InterPro" id="IPR001478">
    <property type="entry name" value="PDZ"/>
</dbReference>
<sequence length="964" mass="107841">MGDNRNGDRSTITCRRKLSKNSVGDNRENKAKAATTKFFTIKIDGAVLGQRVAVKTFVVTNKTTITDLLTMVLNGFNAIYEEKQLFYLAIDGLGDNTGLDYHVHKSDRKTAIINTSSSYIQTVLHVGELNGAQKKPVVRLQDADSVPEIQTRYPPEQYRFVLHVKPEAGILTVHDQAIKPKTPSCSVFMKESATCRHLIQLMLDVYKVKATPDQFVVYEVDLASQVTHQLNLSNRPLTIQAQWLDPHECYFEVRKVEESDSKRDSKIRRSHSLEEIGQCKRLLNIREIRKSLVQKRIDDCVKATEKSAAQSIQPPRDINLAKVRESLLGLRSQLSAAKGNQPEQVSTDSGKSTPSSKASSRNGTLKGSVRRGRSSEVTKQRTRSLSRDKSGEQGGTKTVSTFGQHTLERARQRQRRRRCSEQNSSPDIDKGGNSKPEKPSRSTSLDSLSAWERRKLYDNNRKLSETGNDTTPESSCGLSDMEGKTKRTAEQRHLAVGAKTTCSNIFGKTRSRRTLPNLPNHVTNGNVAERRKRLSDKFVEKSDKINSETVPEFRIDDDDLNVESIESSVTRSNSDTSSENSRQVALEKDVVFQPVDPPDKVIGDSRQQNPDIRDSTKPNRVPLHDHVSESPASRTPIQTKTLNGMELPKPVPKLASALSDRLPVTSSCVRDAIEGSKPLTLHGLLRSCDLYHVTLRLVSESERLPKALQLIASSFEHSDNRYCPCGKIPLLGQTGSAFVAVGQLNTPELSMTSSVIVVDGIDKSALVEVEGQLMIGDYLIELNGANMLSVTLQQAVAMVTACDANSNNIDLVIGRRRTKHEHLQFSAHQDTSDDVDILKLELKHLRQELDKYKCHVTELKMELQSRDNEIHGLELDLSSYKQQLTDFTVNKHKTAENMSSSWTPETSGRNRQRARIETETNQRTVKLAQLKQLLRHDNNVFSLSTNDKADYLDYDYDGMHVSAV</sequence>
<dbReference type="Proteomes" id="UP001208570">
    <property type="component" value="Unassembled WGS sequence"/>
</dbReference>
<evidence type="ECO:0000313" key="6">
    <source>
        <dbReference type="Proteomes" id="UP001208570"/>
    </source>
</evidence>
<dbReference type="PANTHER" id="PTHR21298:SF2">
    <property type="entry name" value="GH01721P"/>
    <property type="match status" value="1"/>
</dbReference>
<comment type="caution">
    <text evidence="5">The sequence shown here is derived from an EMBL/GenBank/DDBJ whole genome shotgun (WGS) entry which is preliminary data.</text>
</comment>
<dbReference type="GO" id="GO:0045742">
    <property type="term" value="P:positive regulation of epidermal growth factor receptor signaling pathway"/>
    <property type="evidence" value="ECO:0007669"/>
    <property type="project" value="TreeGrafter"/>
</dbReference>
<keyword evidence="1" id="KW-0175">Coiled coil</keyword>
<feature type="region of interest" description="Disordered" evidence="2">
    <location>
        <begin position="335"/>
        <end position="490"/>
    </location>
</feature>
<reference evidence="5" key="1">
    <citation type="journal article" date="2023" name="Mol. Biol. Evol.">
        <title>Third-Generation Sequencing Reveals the Adaptive Role of the Epigenome in Three Deep-Sea Polychaetes.</title>
        <authorList>
            <person name="Perez M."/>
            <person name="Aroh O."/>
            <person name="Sun Y."/>
            <person name="Lan Y."/>
            <person name="Juniper S.K."/>
            <person name="Young C.R."/>
            <person name="Angers B."/>
            <person name="Qian P.Y."/>
        </authorList>
    </citation>
    <scope>NUCLEOTIDE SEQUENCE</scope>
    <source>
        <strain evidence="5">P08H-3</strain>
    </source>
</reference>
<feature type="compositionally biased region" description="Basic and acidic residues" evidence="2">
    <location>
        <begin position="611"/>
        <end position="628"/>
    </location>
</feature>
<dbReference type="GO" id="GO:0045743">
    <property type="term" value="P:positive regulation of fibroblast growth factor receptor signaling pathway"/>
    <property type="evidence" value="ECO:0007669"/>
    <property type="project" value="TreeGrafter"/>
</dbReference>
<dbReference type="CDD" id="cd00136">
    <property type="entry name" value="PDZ_canonical"/>
    <property type="match status" value="1"/>
</dbReference>
<dbReference type="PROSITE" id="PS50200">
    <property type="entry name" value="RA"/>
    <property type="match status" value="1"/>
</dbReference>
<feature type="domain" description="Ras-associating" evidence="4">
    <location>
        <begin position="167"/>
        <end position="258"/>
    </location>
</feature>
<organism evidence="5 6">
    <name type="scientific">Paralvinella palmiformis</name>
    <dbReference type="NCBI Taxonomy" id="53620"/>
    <lineage>
        <taxon>Eukaryota</taxon>
        <taxon>Metazoa</taxon>
        <taxon>Spiralia</taxon>
        <taxon>Lophotrochozoa</taxon>
        <taxon>Annelida</taxon>
        <taxon>Polychaeta</taxon>
        <taxon>Sedentaria</taxon>
        <taxon>Canalipalpata</taxon>
        <taxon>Terebellida</taxon>
        <taxon>Terebelliformia</taxon>
        <taxon>Alvinellidae</taxon>
        <taxon>Paralvinella</taxon>
    </lineage>
</organism>
<dbReference type="EMBL" id="JAODUP010000373">
    <property type="protein sequence ID" value="KAK2151174.1"/>
    <property type="molecule type" value="Genomic_DNA"/>
</dbReference>
<feature type="compositionally biased region" description="Polar residues" evidence="2">
    <location>
        <begin position="395"/>
        <end position="404"/>
    </location>
</feature>
<dbReference type="Gene3D" id="3.10.20.90">
    <property type="entry name" value="Phosphatidylinositol 3-kinase Catalytic Subunit, Chain A, domain 1"/>
    <property type="match status" value="1"/>
</dbReference>
<feature type="compositionally biased region" description="Basic and acidic residues" evidence="2">
    <location>
        <begin position="427"/>
        <end position="440"/>
    </location>
</feature>
<name>A0AAD9JDK2_9ANNE</name>
<dbReference type="InterPro" id="IPR000159">
    <property type="entry name" value="RA_dom"/>
</dbReference>
<dbReference type="SUPFAM" id="SSF54236">
    <property type="entry name" value="Ubiquitin-like"/>
    <property type="match status" value="1"/>
</dbReference>
<evidence type="ECO:0000256" key="2">
    <source>
        <dbReference type="SAM" id="MobiDB-lite"/>
    </source>
</evidence>
<dbReference type="AlphaFoldDB" id="A0AAD9JDK2"/>
<feature type="compositionally biased region" description="Polar residues" evidence="2">
    <location>
        <begin position="465"/>
        <end position="477"/>
    </location>
</feature>
<dbReference type="CDD" id="cd17043">
    <property type="entry name" value="RA"/>
    <property type="match status" value="1"/>
</dbReference>